<protein>
    <submittedName>
        <fullName evidence="4">Uncharacterized protein LOC106155163</fullName>
    </submittedName>
</protein>
<evidence type="ECO:0000313" key="4">
    <source>
        <dbReference type="RefSeq" id="XP_013385304.2"/>
    </source>
</evidence>
<sequence>MKCCCGRVTQRQEDAPFELEDMQVLSINKKNGPSKFKVKWLQGNEGLVKQGTVKLYPPHLRDKWTTEKAVYDRLALSEHENLAPCLWRANHFHFPSDIESMDYNWMQKESRIICQPYYRLARLYDFLQHHGHAVTEVVLHNLTADISRGLAHLHELGIVHNNLTTKTIFVQGSLQTKSLQAIIGDFENATVMKMPKFHKKAIREMDSNPFKADMKALGLIIFEMLGVLNHQTPSVTHSATGVTKSNQKNKPLSKNRTKKLPDIVTSTLHPGSHSKGRIGRTRKRTLPEVPSHKKEKVQNLYSIDEDDDATKYNQLATNYNKNMEGNQQTLPKEHFQSSYKLCYDTLSIASVDSIQSSDSQMTTQLSTARDPNYVEPKSSRTSGHGIRTKRKLPLLPRLQEAPEAASAFIPTQLHTNLQNENLPIKSKFTSFTNAEVHTACAAGQHQPRSKKDCQPQFVKKQTSLITSGFDTAEIQNGKGTRNTNPHLYSSQITSISTNAATTPEDSAEKRNSSTSQESTCSHDSGVVLRPEGLPLGTRPGMYFKNEPRTRKGIYTQPLRSMGESHSILSGFIQKQKARHKTVRPNVKLSSSSAENGNVPKNRYSVVSTDSGISYGHSTIPSPFSQRHSMATDSDSVFGSQQSLHGGRNIDTGQFGLTNSDLSSVNYYEMKKIPSSSKSASLSQYKKHNGSKSNHNIHTLENSDVKPQPWCARESPCSLSESTSSRYQESPYLPVSPPDSFYTSREDLYVRISDVQSLKHNIILNDSDDKFNNPDADKQNTTQTGSKSLADPIAERYDLPVHLKGVNTEQPVYSTPSAMSKSNYASSKPLPGNRPGKHQALSLKIDGKSSLSEKKLISRKSPLTEEYLRKQRILPKLNSLGQDDIKDDETDFCWDDTYEDFALPHQHKVSGHLVSNNKAPQWSPVDRVIDTQECNVKPPKVTQLRDSDTESVSSLISDANLIIQKMKSSNTSVKTGLTNLEEGYESDTLETIYLPGQESTGGYKNDPKPHLGNRQKLNRSVTFCWDETKSANRKVKLKNLKRPVGKKNMEPLASGNLSKNYAKFFPAKPAIPTQHLHAMKSTGQLGIYGTQLLALCEECWESSPPSDVVAGKLQQSSQDY</sequence>
<dbReference type="SUPFAM" id="SSF56112">
    <property type="entry name" value="Protein kinase-like (PK-like)"/>
    <property type="match status" value="1"/>
</dbReference>
<dbReference type="OrthoDB" id="6163056at2759"/>
<reference evidence="4" key="1">
    <citation type="submission" date="2025-08" db="UniProtKB">
        <authorList>
            <consortium name="RefSeq"/>
        </authorList>
    </citation>
    <scope>IDENTIFICATION</scope>
    <source>
        <tissue evidence="4">Gonads</tissue>
    </source>
</reference>
<dbReference type="Pfam" id="PF07714">
    <property type="entry name" value="PK_Tyr_Ser-Thr"/>
    <property type="match status" value="1"/>
</dbReference>
<feature type="region of interest" description="Disordered" evidence="1">
    <location>
        <begin position="807"/>
        <end position="838"/>
    </location>
</feature>
<feature type="region of interest" description="Disordered" evidence="1">
    <location>
        <begin position="677"/>
        <end position="737"/>
    </location>
</feature>
<feature type="compositionally biased region" description="Polar residues" evidence="1">
    <location>
        <begin position="627"/>
        <end position="643"/>
    </location>
</feature>
<dbReference type="STRING" id="7574.A0A1S3HJY4"/>
<dbReference type="AlphaFoldDB" id="A0A1S3HJY4"/>
<dbReference type="GO" id="GO:0005524">
    <property type="term" value="F:ATP binding"/>
    <property type="evidence" value="ECO:0007669"/>
    <property type="project" value="InterPro"/>
</dbReference>
<gene>
    <name evidence="4" type="primary">LOC106155163</name>
</gene>
<feature type="compositionally biased region" description="Polar residues" evidence="1">
    <location>
        <begin position="473"/>
        <end position="504"/>
    </location>
</feature>
<feature type="region of interest" description="Disordered" evidence="1">
    <location>
        <begin position="575"/>
        <end position="602"/>
    </location>
</feature>
<feature type="region of interest" description="Disordered" evidence="1">
    <location>
        <begin position="235"/>
        <end position="294"/>
    </location>
</feature>
<evidence type="ECO:0000256" key="1">
    <source>
        <dbReference type="SAM" id="MobiDB-lite"/>
    </source>
</evidence>
<dbReference type="Gene3D" id="1.10.510.10">
    <property type="entry name" value="Transferase(Phosphotransferase) domain 1"/>
    <property type="match status" value="1"/>
</dbReference>
<dbReference type="InterPro" id="IPR011009">
    <property type="entry name" value="Kinase-like_dom_sf"/>
</dbReference>
<dbReference type="Proteomes" id="UP000085678">
    <property type="component" value="Unplaced"/>
</dbReference>
<feature type="compositionally biased region" description="Basic and acidic residues" evidence="1">
    <location>
        <begin position="766"/>
        <end position="777"/>
    </location>
</feature>
<dbReference type="GeneID" id="106155163"/>
<accession>A0A1S3HJY4</accession>
<feature type="compositionally biased region" description="Polar residues" evidence="1">
    <location>
        <begin position="235"/>
        <end position="250"/>
    </location>
</feature>
<feature type="region of interest" description="Disordered" evidence="1">
    <location>
        <begin position="364"/>
        <end position="389"/>
    </location>
</feature>
<feature type="compositionally biased region" description="Polar residues" evidence="1">
    <location>
        <begin position="512"/>
        <end position="522"/>
    </location>
</feature>
<feature type="compositionally biased region" description="Basic residues" evidence="1">
    <location>
        <begin position="272"/>
        <end position="284"/>
    </location>
</feature>
<feature type="compositionally biased region" description="Low complexity" evidence="1">
    <location>
        <begin position="714"/>
        <end position="724"/>
    </location>
</feature>
<feature type="region of interest" description="Disordered" evidence="1">
    <location>
        <begin position="764"/>
        <end position="790"/>
    </location>
</feature>
<dbReference type="InterPro" id="IPR000719">
    <property type="entry name" value="Prot_kinase_dom"/>
</dbReference>
<organism evidence="3 4">
    <name type="scientific">Lingula anatina</name>
    <name type="common">Brachiopod</name>
    <name type="synonym">Lingula unguis</name>
    <dbReference type="NCBI Taxonomy" id="7574"/>
    <lineage>
        <taxon>Eukaryota</taxon>
        <taxon>Metazoa</taxon>
        <taxon>Spiralia</taxon>
        <taxon>Lophotrochozoa</taxon>
        <taxon>Brachiopoda</taxon>
        <taxon>Linguliformea</taxon>
        <taxon>Lingulata</taxon>
        <taxon>Lingulida</taxon>
        <taxon>Linguloidea</taxon>
        <taxon>Lingulidae</taxon>
        <taxon>Lingula</taxon>
    </lineage>
</organism>
<feature type="compositionally biased region" description="Polar residues" evidence="1">
    <location>
        <begin position="807"/>
        <end position="825"/>
    </location>
</feature>
<name>A0A1S3HJY4_LINAN</name>
<evidence type="ECO:0000313" key="3">
    <source>
        <dbReference type="Proteomes" id="UP000085678"/>
    </source>
</evidence>
<dbReference type="RefSeq" id="XP_013385304.2">
    <property type="nucleotide sequence ID" value="XM_013529850.2"/>
</dbReference>
<feature type="region of interest" description="Disordered" evidence="1">
    <location>
        <begin position="473"/>
        <end position="544"/>
    </location>
</feature>
<dbReference type="GO" id="GO:0004672">
    <property type="term" value="F:protein kinase activity"/>
    <property type="evidence" value="ECO:0007669"/>
    <property type="project" value="InterPro"/>
</dbReference>
<proteinExistence type="predicted"/>
<feature type="region of interest" description="Disordered" evidence="1">
    <location>
        <begin position="627"/>
        <end position="655"/>
    </location>
</feature>
<keyword evidence="3" id="KW-1185">Reference proteome</keyword>
<dbReference type="KEGG" id="lak:106155163"/>
<evidence type="ECO:0000259" key="2">
    <source>
        <dbReference type="PROSITE" id="PS50011"/>
    </source>
</evidence>
<feature type="compositionally biased region" description="Polar residues" evidence="1">
    <location>
        <begin position="690"/>
        <end position="701"/>
    </location>
</feature>
<feature type="domain" description="Protein kinase" evidence="2">
    <location>
        <begin position="25"/>
        <end position="289"/>
    </location>
</feature>
<dbReference type="InParanoid" id="A0A1S3HJY4"/>
<dbReference type="PROSITE" id="PS50011">
    <property type="entry name" value="PROTEIN_KINASE_DOM"/>
    <property type="match status" value="1"/>
</dbReference>
<dbReference type="InterPro" id="IPR001245">
    <property type="entry name" value="Ser-Thr/Tyr_kinase_cat_dom"/>
</dbReference>